<dbReference type="SUPFAM" id="SSF52833">
    <property type="entry name" value="Thioredoxin-like"/>
    <property type="match status" value="2"/>
</dbReference>
<accession>A0AA41RUB1</accession>
<gene>
    <name evidence="2" type="ORF">MKW94_026605</name>
</gene>
<dbReference type="EMBL" id="JAJJMA010060149">
    <property type="protein sequence ID" value="MCL7026692.1"/>
    <property type="molecule type" value="Genomic_DNA"/>
</dbReference>
<sequence length="274" mass="30951">MAATATIKSFLLSSTKKLDPSPANTLFLSLTNNNNTPYMSQEDITKAIVAKEGKSTNERVQQVHSIEEFDVALQTAKNKLVVVSFAATHSRHSRKIYPLMVDLSRSCYGGNVQFVLVMGDESDETKALCEREEIGKIPHFIFYKSMEKIHEEEGMISPDELMRDVLYYGDKHSAVIQLQSKKDVNNLIEEHRNDNKLIVYPTVLMLSRQMVDTVVFARMNGDENDSCVQFLEEMDIVEVPTFLFVRDGVLCGRYVGSGKVKFMGELLKHQGVKS</sequence>
<evidence type="ECO:0000313" key="3">
    <source>
        <dbReference type="Proteomes" id="UP001177140"/>
    </source>
</evidence>
<evidence type="ECO:0000313" key="2">
    <source>
        <dbReference type="EMBL" id="MCL7026692.1"/>
    </source>
</evidence>
<proteinExistence type="predicted"/>
<feature type="domain" description="Thioredoxin" evidence="1">
    <location>
        <begin position="15"/>
        <end position="193"/>
    </location>
</feature>
<keyword evidence="3" id="KW-1185">Reference proteome</keyword>
<dbReference type="PANTHER" id="PTHR47578:SF1">
    <property type="entry name" value="THIOREDOXIN-LIKE PROTEIN CDSP32, CHLOROPLASTIC"/>
    <property type="match status" value="1"/>
</dbReference>
<dbReference type="Proteomes" id="UP001177140">
    <property type="component" value="Unassembled WGS sequence"/>
</dbReference>
<protein>
    <recommendedName>
        <fullName evidence="1">Thioredoxin domain-containing protein</fullName>
    </recommendedName>
</protein>
<dbReference type="PROSITE" id="PS51352">
    <property type="entry name" value="THIOREDOXIN_2"/>
    <property type="match status" value="1"/>
</dbReference>
<evidence type="ECO:0000259" key="1">
    <source>
        <dbReference type="PROSITE" id="PS51352"/>
    </source>
</evidence>
<dbReference type="InterPro" id="IPR036249">
    <property type="entry name" value="Thioredoxin-like_sf"/>
</dbReference>
<reference evidence="2" key="1">
    <citation type="submission" date="2022-03" db="EMBL/GenBank/DDBJ databases">
        <title>A functionally conserved STORR gene fusion in Papaver species that diverged 16.8 million years ago.</title>
        <authorList>
            <person name="Catania T."/>
        </authorList>
    </citation>
    <scope>NUCLEOTIDE SEQUENCE</scope>
    <source>
        <strain evidence="2">S-191538</strain>
    </source>
</reference>
<dbReference type="InterPro" id="IPR013766">
    <property type="entry name" value="Thioredoxin_domain"/>
</dbReference>
<comment type="caution">
    <text evidence="2">The sequence shown here is derived from an EMBL/GenBank/DDBJ whole genome shotgun (WGS) entry which is preliminary data.</text>
</comment>
<dbReference type="Pfam" id="PF00085">
    <property type="entry name" value="Thioredoxin"/>
    <property type="match status" value="1"/>
</dbReference>
<dbReference type="AlphaFoldDB" id="A0AA41RUB1"/>
<name>A0AA41RUB1_PAPNU</name>
<dbReference type="InterPro" id="IPR044192">
    <property type="entry name" value="CDSP32"/>
</dbReference>
<dbReference type="Gene3D" id="3.40.30.10">
    <property type="entry name" value="Glutaredoxin"/>
    <property type="match status" value="2"/>
</dbReference>
<dbReference type="GO" id="GO:0016671">
    <property type="term" value="F:oxidoreductase activity, acting on a sulfur group of donors, disulfide as acceptor"/>
    <property type="evidence" value="ECO:0007669"/>
    <property type="project" value="InterPro"/>
</dbReference>
<organism evidence="2 3">
    <name type="scientific">Papaver nudicaule</name>
    <name type="common">Iceland poppy</name>
    <dbReference type="NCBI Taxonomy" id="74823"/>
    <lineage>
        <taxon>Eukaryota</taxon>
        <taxon>Viridiplantae</taxon>
        <taxon>Streptophyta</taxon>
        <taxon>Embryophyta</taxon>
        <taxon>Tracheophyta</taxon>
        <taxon>Spermatophyta</taxon>
        <taxon>Magnoliopsida</taxon>
        <taxon>Ranunculales</taxon>
        <taxon>Papaveraceae</taxon>
        <taxon>Papaveroideae</taxon>
        <taxon>Papaver</taxon>
    </lineage>
</organism>
<dbReference type="PANTHER" id="PTHR47578">
    <property type="entry name" value="THIOREDOXIN-LIKE PROTEIN CDSP32, CHLOROPLASTIC"/>
    <property type="match status" value="1"/>
</dbReference>